<feature type="domain" description="NPH3" evidence="4">
    <location>
        <begin position="23"/>
        <end position="295"/>
    </location>
</feature>
<reference evidence="6" key="1">
    <citation type="submission" date="2024-07" db="EMBL/GenBank/DDBJ databases">
        <title>Two chromosome-level genome assemblies of Korean endemic species Abeliophyllum distichum and Forsythia ovata (Oleaceae).</title>
        <authorList>
            <person name="Jang H."/>
        </authorList>
    </citation>
    <scope>NUCLEOTIDE SEQUENCE [LARGE SCALE GENOMIC DNA]</scope>
</reference>
<evidence type="ECO:0000256" key="3">
    <source>
        <dbReference type="SAM" id="Coils"/>
    </source>
</evidence>
<dbReference type="InterPro" id="IPR027356">
    <property type="entry name" value="NPH3_dom"/>
</dbReference>
<accession>A0ABD1PJC9</accession>
<comment type="caution">
    <text evidence="5">The sequence shown here is derived from an EMBL/GenBank/DDBJ whole genome shotgun (WGS) entry which is preliminary data.</text>
</comment>
<dbReference type="PROSITE" id="PS51649">
    <property type="entry name" value="NPH3"/>
    <property type="match status" value="1"/>
</dbReference>
<dbReference type="InterPro" id="IPR043454">
    <property type="entry name" value="NPH3/RPT2-like"/>
</dbReference>
<evidence type="ECO:0000256" key="2">
    <source>
        <dbReference type="PROSITE-ProRule" id="PRU00982"/>
    </source>
</evidence>
<proteinExistence type="inferred from homology"/>
<dbReference type="EMBL" id="JBFOLJ010000020">
    <property type="protein sequence ID" value="KAL2463089.1"/>
    <property type="molecule type" value="Genomic_DNA"/>
</dbReference>
<sequence>MQKLALPLETITFSGELQQLVPESWFDDGYILDMDHFVETISCIKSKGFRPDLIGSFITKFAYKFLPGLSGSGDERTIANLEVSPESVTTSWMKKRVFVETLVAILPPEKESIPCNFLLRLLPIANMVGVDPLYRDGLEKRVSWHLDQASLDELMIPSFSHTCTTLLDVELVLRLVTRFVHMNEAARSGAALVKVARLVDWYLAEAATDSNLTLSQFVALATALPSHVRAADDALYRAIDTYLKAHPGMSKQERKSICKLVDSKKLSPEASLHAAQNERVPIRAIIQVLLSEQSKLNKHIDLGGSFRGTRIPNPQPLEPLDACLSMNEMNAQQMEIKRLKEDVLRLQSQCMAMEGQIERLLEKKKGLINWKKLVNFVKS</sequence>
<keyword evidence="3" id="KW-0175">Coiled coil</keyword>
<dbReference type="AlphaFoldDB" id="A0ABD1PJC9"/>
<protein>
    <submittedName>
        <fullName evidence="5">Phototropic-responsive NPH3 family protein</fullName>
    </submittedName>
</protein>
<comment type="similarity">
    <text evidence="2">Belongs to the NPH3 family.</text>
</comment>
<dbReference type="Pfam" id="PF03000">
    <property type="entry name" value="NPH3"/>
    <property type="match status" value="1"/>
</dbReference>
<keyword evidence="1" id="KW-0833">Ubl conjugation pathway</keyword>
<dbReference type="PANTHER" id="PTHR32370">
    <property type="entry name" value="OS12G0117600 PROTEIN"/>
    <property type="match status" value="1"/>
</dbReference>
<keyword evidence="6" id="KW-1185">Reference proteome</keyword>
<feature type="coiled-coil region" evidence="3">
    <location>
        <begin position="329"/>
        <end position="363"/>
    </location>
</feature>
<evidence type="ECO:0000313" key="5">
    <source>
        <dbReference type="EMBL" id="KAL2463089.1"/>
    </source>
</evidence>
<evidence type="ECO:0000313" key="6">
    <source>
        <dbReference type="Proteomes" id="UP001604277"/>
    </source>
</evidence>
<evidence type="ECO:0000256" key="1">
    <source>
        <dbReference type="ARBA" id="ARBA00022786"/>
    </source>
</evidence>
<evidence type="ECO:0000259" key="4">
    <source>
        <dbReference type="PROSITE" id="PS51649"/>
    </source>
</evidence>
<organism evidence="5 6">
    <name type="scientific">Forsythia ovata</name>
    <dbReference type="NCBI Taxonomy" id="205694"/>
    <lineage>
        <taxon>Eukaryota</taxon>
        <taxon>Viridiplantae</taxon>
        <taxon>Streptophyta</taxon>
        <taxon>Embryophyta</taxon>
        <taxon>Tracheophyta</taxon>
        <taxon>Spermatophyta</taxon>
        <taxon>Magnoliopsida</taxon>
        <taxon>eudicotyledons</taxon>
        <taxon>Gunneridae</taxon>
        <taxon>Pentapetalae</taxon>
        <taxon>asterids</taxon>
        <taxon>lamiids</taxon>
        <taxon>Lamiales</taxon>
        <taxon>Oleaceae</taxon>
        <taxon>Forsythieae</taxon>
        <taxon>Forsythia</taxon>
    </lineage>
</organism>
<name>A0ABD1PJC9_9LAMI</name>
<dbReference type="Proteomes" id="UP001604277">
    <property type="component" value="Unassembled WGS sequence"/>
</dbReference>
<gene>
    <name evidence="5" type="ORF">Fot_54326</name>
</gene>